<reference evidence="3" key="1">
    <citation type="submission" date="2022-07" db="EMBL/GenBank/DDBJ databases">
        <title>Phylogenomic reconstructions and comparative analyses of Kickxellomycotina fungi.</title>
        <authorList>
            <person name="Reynolds N.K."/>
            <person name="Stajich J.E."/>
            <person name="Barry K."/>
            <person name="Grigoriev I.V."/>
            <person name="Crous P."/>
            <person name="Smith M.E."/>
        </authorList>
    </citation>
    <scope>NUCLEOTIDE SEQUENCE</scope>
    <source>
        <strain evidence="3">NBRC 32514</strain>
    </source>
</reference>
<proteinExistence type="predicted"/>
<keyword evidence="2" id="KW-1133">Transmembrane helix</keyword>
<gene>
    <name evidence="3" type="ORF">LPJ53_005574</name>
</gene>
<organism evidence="3 4">
    <name type="scientific">Coemansia erecta</name>
    <dbReference type="NCBI Taxonomy" id="147472"/>
    <lineage>
        <taxon>Eukaryota</taxon>
        <taxon>Fungi</taxon>
        <taxon>Fungi incertae sedis</taxon>
        <taxon>Zoopagomycota</taxon>
        <taxon>Kickxellomycotina</taxon>
        <taxon>Kickxellomycetes</taxon>
        <taxon>Kickxellales</taxon>
        <taxon>Kickxellaceae</taxon>
        <taxon>Coemansia</taxon>
    </lineage>
</organism>
<feature type="region of interest" description="Disordered" evidence="1">
    <location>
        <begin position="1"/>
        <end position="20"/>
    </location>
</feature>
<sequence>MPHPFTVLNDQSRKSHLNDQERHALDRARTRFRIFSFVGGVAGAGLGYYLTRRNKALAMRGLMIFFNGAFLSS</sequence>
<keyword evidence="4" id="KW-1185">Reference proteome</keyword>
<dbReference type="EMBL" id="JANBOJ010000352">
    <property type="protein sequence ID" value="KAJ1719716.1"/>
    <property type="molecule type" value="Genomic_DNA"/>
</dbReference>
<keyword evidence="2" id="KW-0812">Transmembrane</keyword>
<feature type="transmembrane region" description="Helical" evidence="2">
    <location>
        <begin position="32"/>
        <end position="50"/>
    </location>
</feature>
<dbReference type="AlphaFoldDB" id="A0A9W7XS75"/>
<keyword evidence="2" id="KW-0472">Membrane</keyword>
<evidence type="ECO:0000313" key="4">
    <source>
        <dbReference type="Proteomes" id="UP001149813"/>
    </source>
</evidence>
<evidence type="ECO:0000313" key="3">
    <source>
        <dbReference type="EMBL" id="KAJ1719716.1"/>
    </source>
</evidence>
<feature type="non-terminal residue" evidence="3">
    <location>
        <position position="73"/>
    </location>
</feature>
<evidence type="ECO:0000256" key="1">
    <source>
        <dbReference type="SAM" id="MobiDB-lite"/>
    </source>
</evidence>
<comment type="caution">
    <text evidence="3">The sequence shown here is derived from an EMBL/GenBank/DDBJ whole genome shotgun (WGS) entry which is preliminary data.</text>
</comment>
<evidence type="ECO:0000256" key="2">
    <source>
        <dbReference type="SAM" id="Phobius"/>
    </source>
</evidence>
<dbReference type="OrthoDB" id="5550032at2759"/>
<name>A0A9W7XS75_9FUNG</name>
<protein>
    <submittedName>
        <fullName evidence="3">Uncharacterized protein</fullName>
    </submittedName>
</protein>
<accession>A0A9W7XS75</accession>
<feature type="compositionally biased region" description="Basic and acidic residues" evidence="1">
    <location>
        <begin position="11"/>
        <end position="20"/>
    </location>
</feature>
<dbReference type="Proteomes" id="UP001149813">
    <property type="component" value="Unassembled WGS sequence"/>
</dbReference>